<reference evidence="1" key="1">
    <citation type="submission" date="2022-11" db="EMBL/GenBank/DDBJ databases">
        <title>Taxonomic description of a new Pseudomonas species.</title>
        <authorList>
            <person name="Tambong J.T."/>
        </authorList>
    </citation>
    <scope>NUCLEOTIDE SEQUENCE</scope>
    <source>
        <strain evidence="1">S1Bt42</strain>
    </source>
</reference>
<proteinExistence type="predicted"/>
<name>A0ABY6QM78_9PSED</name>
<dbReference type="Proteomes" id="UP001164116">
    <property type="component" value="Chromosome"/>
</dbReference>
<sequence length="73" mass="8368">MDNTEDFRFEAHKYLLEMDAAVTELMMLVVSGKTCGAQWDKANARYDNAHTEWARFLRPMGAVPMSTKMHQAT</sequence>
<organism evidence="1 2">
    <name type="scientific">Pseudomonas quebecensis</name>
    <dbReference type="NCBI Taxonomy" id="2995174"/>
    <lineage>
        <taxon>Bacteria</taxon>
        <taxon>Pseudomonadati</taxon>
        <taxon>Pseudomonadota</taxon>
        <taxon>Gammaproteobacteria</taxon>
        <taxon>Pseudomonadales</taxon>
        <taxon>Pseudomonadaceae</taxon>
        <taxon>Pseudomonas</taxon>
    </lineage>
</organism>
<keyword evidence="2" id="KW-1185">Reference proteome</keyword>
<dbReference type="EMBL" id="CP112866">
    <property type="protein sequence ID" value="UZW21085.1"/>
    <property type="molecule type" value="Genomic_DNA"/>
</dbReference>
<evidence type="ECO:0000313" key="2">
    <source>
        <dbReference type="Proteomes" id="UP001164116"/>
    </source>
</evidence>
<evidence type="ECO:0000313" key="1">
    <source>
        <dbReference type="EMBL" id="UZW21085.1"/>
    </source>
</evidence>
<dbReference type="RefSeq" id="WP_266249270.1">
    <property type="nucleotide sequence ID" value="NZ_CP112866.1"/>
</dbReference>
<protein>
    <submittedName>
        <fullName evidence="1">Uncharacterized protein</fullName>
    </submittedName>
</protein>
<gene>
    <name evidence="1" type="ORF">OSC50_12335</name>
</gene>
<accession>A0ABY6QM78</accession>